<dbReference type="Proteomes" id="UP000601435">
    <property type="component" value="Unassembled WGS sequence"/>
</dbReference>
<feature type="non-terminal residue" evidence="11">
    <location>
        <position position="1"/>
    </location>
</feature>
<keyword evidence="8" id="KW-0732">Signal</keyword>
<keyword evidence="12" id="KW-1185">Reference proteome</keyword>
<feature type="signal peptide" evidence="8">
    <location>
        <begin position="1"/>
        <end position="25"/>
    </location>
</feature>
<dbReference type="CDD" id="cd19934">
    <property type="entry name" value="REC_OmpR_EcPhoP-like"/>
    <property type="match status" value="1"/>
</dbReference>
<dbReference type="FunFam" id="3.40.50.2300:FF:000002">
    <property type="entry name" value="DNA-binding response regulator PhoP"/>
    <property type="match status" value="1"/>
</dbReference>
<dbReference type="GO" id="GO:0032993">
    <property type="term" value="C:protein-DNA complex"/>
    <property type="evidence" value="ECO:0007669"/>
    <property type="project" value="TreeGrafter"/>
</dbReference>
<dbReference type="EMBL" id="CAJNJA010023262">
    <property type="protein sequence ID" value="CAE7508532.1"/>
    <property type="molecule type" value="Genomic_DNA"/>
</dbReference>
<evidence type="ECO:0000256" key="3">
    <source>
        <dbReference type="ARBA" id="ARBA00023015"/>
    </source>
</evidence>
<dbReference type="PANTHER" id="PTHR48111:SF37">
    <property type="entry name" value="RESPONSE REGULATOR PROTEIN CARR"/>
    <property type="match status" value="1"/>
</dbReference>
<sequence>MRRHLKSLLAGLLAAVLALSILARAEEILRGRMIEAELERDDGRWFYELTLLGPEGRVVEALFDAETAELLELEGEILVVEDDARLAHQIAQALEAAGHAVDRAEDGEEGKFLGETEPYDAVVLDLGLPQRDGLSILRAWRAEGNAVPVVVLTARDGWHEKVEGIDAGADDYLAKPFRMEELLARLRAVLRRAGGRASDLLSFGPVTLDLRSAQVTRDGVPVPLTAHEYKVLAYLAHRAGSTVSRSELTEHVYAQDFDRDSNTLEVFVGRLRRKLGRDLIVTERGLGYRL</sequence>
<dbReference type="SMART" id="SM00448">
    <property type="entry name" value="REC"/>
    <property type="match status" value="1"/>
</dbReference>
<dbReference type="PROSITE" id="PS50110">
    <property type="entry name" value="RESPONSE_REGULATORY"/>
    <property type="match status" value="1"/>
</dbReference>
<evidence type="ECO:0000313" key="11">
    <source>
        <dbReference type="EMBL" id="CAE7508532.1"/>
    </source>
</evidence>
<evidence type="ECO:0000256" key="1">
    <source>
        <dbReference type="ARBA" id="ARBA00022553"/>
    </source>
</evidence>
<keyword evidence="3" id="KW-0805">Transcription regulation</keyword>
<dbReference type="Pfam" id="PF00072">
    <property type="entry name" value="Response_reg"/>
    <property type="match status" value="1"/>
</dbReference>
<dbReference type="GO" id="GO:0000156">
    <property type="term" value="F:phosphorelay response regulator activity"/>
    <property type="evidence" value="ECO:0007669"/>
    <property type="project" value="TreeGrafter"/>
</dbReference>
<evidence type="ECO:0000259" key="10">
    <source>
        <dbReference type="PROSITE" id="PS51755"/>
    </source>
</evidence>
<feature type="domain" description="Response regulatory" evidence="9">
    <location>
        <begin position="76"/>
        <end position="190"/>
    </location>
</feature>
<dbReference type="OrthoDB" id="433416at2759"/>
<dbReference type="InterPro" id="IPR039420">
    <property type="entry name" value="WalR-like"/>
</dbReference>
<feature type="chain" id="PRO_5032745437" evidence="8">
    <location>
        <begin position="26"/>
        <end position="290"/>
    </location>
</feature>
<comment type="caution">
    <text evidence="11">The sequence shown here is derived from an EMBL/GenBank/DDBJ whole genome shotgun (WGS) entry which is preliminary data.</text>
</comment>
<dbReference type="GO" id="GO:0005829">
    <property type="term" value="C:cytosol"/>
    <property type="evidence" value="ECO:0007669"/>
    <property type="project" value="TreeGrafter"/>
</dbReference>
<keyword evidence="1 6" id="KW-0597">Phosphoprotein</keyword>
<keyword evidence="2" id="KW-0902">Two-component regulatory system</keyword>
<dbReference type="CDD" id="cd00383">
    <property type="entry name" value="trans_reg_C"/>
    <property type="match status" value="1"/>
</dbReference>
<dbReference type="InterPro" id="IPR011006">
    <property type="entry name" value="CheY-like_superfamily"/>
</dbReference>
<evidence type="ECO:0000313" key="12">
    <source>
        <dbReference type="Proteomes" id="UP000601435"/>
    </source>
</evidence>
<feature type="DNA-binding region" description="OmpR/PhoB-type" evidence="7">
    <location>
        <begin position="198"/>
        <end position="290"/>
    </location>
</feature>
<dbReference type="Gene3D" id="3.40.50.2300">
    <property type="match status" value="1"/>
</dbReference>
<proteinExistence type="predicted"/>
<evidence type="ECO:0000256" key="6">
    <source>
        <dbReference type="PROSITE-ProRule" id="PRU00169"/>
    </source>
</evidence>
<dbReference type="InterPro" id="IPR001867">
    <property type="entry name" value="OmpR/PhoB-type_DNA-bd"/>
</dbReference>
<dbReference type="PANTHER" id="PTHR48111">
    <property type="entry name" value="REGULATOR OF RPOS"/>
    <property type="match status" value="1"/>
</dbReference>
<evidence type="ECO:0000256" key="7">
    <source>
        <dbReference type="PROSITE-ProRule" id="PRU01091"/>
    </source>
</evidence>
<dbReference type="Gene3D" id="6.10.250.690">
    <property type="match status" value="1"/>
</dbReference>
<keyword evidence="4 7" id="KW-0238">DNA-binding</keyword>
<dbReference type="SMART" id="SM00862">
    <property type="entry name" value="Trans_reg_C"/>
    <property type="match status" value="1"/>
</dbReference>
<dbReference type="GO" id="GO:0006355">
    <property type="term" value="P:regulation of DNA-templated transcription"/>
    <property type="evidence" value="ECO:0007669"/>
    <property type="project" value="InterPro"/>
</dbReference>
<dbReference type="PROSITE" id="PS51755">
    <property type="entry name" value="OMPR_PHOB"/>
    <property type="match status" value="1"/>
</dbReference>
<evidence type="ECO:0000256" key="5">
    <source>
        <dbReference type="ARBA" id="ARBA00023163"/>
    </source>
</evidence>
<evidence type="ECO:0000259" key="9">
    <source>
        <dbReference type="PROSITE" id="PS50110"/>
    </source>
</evidence>
<dbReference type="Gene3D" id="1.10.10.10">
    <property type="entry name" value="Winged helix-like DNA-binding domain superfamily/Winged helix DNA-binding domain"/>
    <property type="match status" value="1"/>
</dbReference>
<dbReference type="InterPro" id="IPR001789">
    <property type="entry name" value="Sig_transdc_resp-reg_receiver"/>
</dbReference>
<evidence type="ECO:0000256" key="4">
    <source>
        <dbReference type="ARBA" id="ARBA00023125"/>
    </source>
</evidence>
<accession>A0A812SZ49</accession>
<evidence type="ECO:0000256" key="2">
    <source>
        <dbReference type="ARBA" id="ARBA00023012"/>
    </source>
</evidence>
<dbReference type="Gene3D" id="3.10.450.40">
    <property type="match status" value="1"/>
</dbReference>
<gene>
    <name evidence="11" type="primary">carR</name>
    <name evidence="11" type="ORF">SNEC2469_LOCUS14513</name>
</gene>
<feature type="modified residue" description="4-aspartylphosphate" evidence="6">
    <location>
        <position position="125"/>
    </location>
</feature>
<protein>
    <submittedName>
        <fullName evidence="11">CarR protein</fullName>
    </submittedName>
</protein>
<dbReference type="SUPFAM" id="SSF52172">
    <property type="entry name" value="CheY-like"/>
    <property type="match status" value="1"/>
</dbReference>
<dbReference type="Pfam" id="PF03413">
    <property type="entry name" value="PepSY"/>
    <property type="match status" value="1"/>
</dbReference>
<feature type="domain" description="OmpR/PhoB-type" evidence="10">
    <location>
        <begin position="198"/>
        <end position="290"/>
    </location>
</feature>
<name>A0A812SZ49_9DINO</name>
<organism evidence="11 12">
    <name type="scientific">Symbiodinium necroappetens</name>
    <dbReference type="NCBI Taxonomy" id="1628268"/>
    <lineage>
        <taxon>Eukaryota</taxon>
        <taxon>Sar</taxon>
        <taxon>Alveolata</taxon>
        <taxon>Dinophyceae</taxon>
        <taxon>Suessiales</taxon>
        <taxon>Symbiodiniaceae</taxon>
        <taxon>Symbiodinium</taxon>
    </lineage>
</organism>
<keyword evidence="5" id="KW-0804">Transcription</keyword>
<evidence type="ECO:0000256" key="8">
    <source>
        <dbReference type="SAM" id="SignalP"/>
    </source>
</evidence>
<dbReference type="AlphaFoldDB" id="A0A812SZ49"/>
<dbReference type="InterPro" id="IPR036388">
    <property type="entry name" value="WH-like_DNA-bd_sf"/>
</dbReference>
<dbReference type="GO" id="GO:0000976">
    <property type="term" value="F:transcription cis-regulatory region binding"/>
    <property type="evidence" value="ECO:0007669"/>
    <property type="project" value="TreeGrafter"/>
</dbReference>
<dbReference type="Pfam" id="PF00486">
    <property type="entry name" value="Trans_reg_C"/>
    <property type="match status" value="1"/>
</dbReference>
<dbReference type="InterPro" id="IPR025711">
    <property type="entry name" value="PepSY"/>
</dbReference>
<reference evidence="11" key="1">
    <citation type="submission" date="2021-02" db="EMBL/GenBank/DDBJ databases">
        <authorList>
            <person name="Dougan E. K."/>
            <person name="Rhodes N."/>
            <person name="Thang M."/>
            <person name="Chan C."/>
        </authorList>
    </citation>
    <scope>NUCLEOTIDE SEQUENCE</scope>
</reference>